<name>A0A834VMH3_9PLEO</name>
<reference evidence="1" key="1">
    <citation type="journal article" date="2018" name="BMC Genomics">
        <title>Comparative genomics of the wheat fungal pathogen Pyrenophora tritici-repentis reveals chromosomal variations and genome plasticity.</title>
        <authorList>
            <person name="Moolhuijzen P."/>
            <person name="See P.T."/>
            <person name="Hane J.K."/>
            <person name="Shi G."/>
            <person name="Liu Z."/>
            <person name="Oliver R.P."/>
            <person name="Moffat C.S."/>
        </authorList>
    </citation>
    <scope>NUCLEOTIDE SEQUENCE [LARGE SCALE GENOMIC DNA]</scope>
    <source>
        <strain evidence="1">M4</strain>
    </source>
</reference>
<dbReference type="EMBL" id="NQIK02000006">
    <property type="protein sequence ID" value="KAF7569125.1"/>
    <property type="molecule type" value="Genomic_DNA"/>
</dbReference>
<dbReference type="KEGG" id="ptrr:90956974"/>
<dbReference type="GeneID" id="90956974"/>
<dbReference type="RefSeq" id="XP_065961354.1">
    <property type="nucleotide sequence ID" value="XM_066108169.1"/>
</dbReference>
<proteinExistence type="predicted"/>
<dbReference type="Proteomes" id="UP000245464">
    <property type="component" value="Chromosome 6"/>
</dbReference>
<evidence type="ECO:0000313" key="2">
    <source>
        <dbReference type="Proteomes" id="UP000245464"/>
    </source>
</evidence>
<organism evidence="1 2">
    <name type="scientific">Pyrenophora tritici-repentis</name>
    <dbReference type="NCBI Taxonomy" id="45151"/>
    <lineage>
        <taxon>Eukaryota</taxon>
        <taxon>Fungi</taxon>
        <taxon>Dikarya</taxon>
        <taxon>Ascomycota</taxon>
        <taxon>Pezizomycotina</taxon>
        <taxon>Dothideomycetes</taxon>
        <taxon>Pleosporomycetidae</taxon>
        <taxon>Pleosporales</taxon>
        <taxon>Pleosporineae</taxon>
        <taxon>Pleosporaceae</taxon>
        <taxon>Pyrenophora</taxon>
    </lineage>
</organism>
<evidence type="ECO:0000313" key="1">
    <source>
        <dbReference type="EMBL" id="KAF7569125.1"/>
    </source>
</evidence>
<sequence>MVRGRTDHGLDLPYLHGENYKEAYHPLMSNVMTCKRNQQGYHCAICHQAVSKEFYEHLHLAYCIAIVTDMNDRGEAQLRTCGIRLAVESPRGCGNHTYAQGFNLIFKLAWKHQAFEMPNLLPHNLPGFVYPERASGMMKGMPKVRGMTGQLSLKSTKMDIAKVQKSANELNLILY</sequence>
<comment type="caution">
    <text evidence="1">The sequence shown here is derived from an EMBL/GenBank/DDBJ whole genome shotgun (WGS) entry which is preliminary data.</text>
</comment>
<gene>
    <name evidence="1" type="ORF">PtrM4_115400</name>
</gene>
<accession>A0A834VMH3</accession>
<protein>
    <submittedName>
        <fullName evidence="1">Uncharacterized protein</fullName>
    </submittedName>
</protein>
<dbReference type="AlphaFoldDB" id="A0A834VMH3"/>